<comment type="similarity">
    <text evidence="2">Belongs to the PPR family. PCMP-H subfamily.</text>
</comment>
<dbReference type="FunFam" id="1.25.40.10:FF:000395">
    <property type="entry name" value="Pentatricopeptide repeat-containing protein chloroplastic"/>
    <property type="match status" value="1"/>
</dbReference>
<dbReference type="GO" id="GO:0009507">
    <property type="term" value="C:chloroplast"/>
    <property type="evidence" value="ECO:0007669"/>
    <property type="project" value="UniProtKB-SubCell"/>
</dbReference>
<feature type="repeat" description="PPR" evidence="7">
    <location>
        <begin position="192"/>
        <end position="226"/>
    </location>
</feature>
<accession>A0A2U1NTN0</accession>
<feature type="repeat" description="PPR" evidence="7">
    <location>
        <begin position="363"/>
        <end position="397"/>
    </location>
</feature>
<evidence type="ECO:0000313" key="9">
    <source>
        <dbReference type="EMBL" id="PWA76875.1"/>
    </source>
</evidence>
<organism evidence="9 10">
    <name type="scientific">Artemisia annua</name>
    <name type="common">Sweet wormwood</name>
    <dbReference type="NCBI Taxonomy" id="35608"/>
    <lineage>
        <taxon>Eukaryota</taxon>
        <taxon>Viridiplantae</taxon>
        <taxon>Streptophyta</taxon>
        <taxon>Embryophyta</taxon>
        <taxon>Tracheophyta</taxon>
        <taxon>Spermatophyta</taxon>
        <taxon>Magnoliopsida</taxon>
        <taxon>eudicotyledons</taxon>
        <taxon>Gunneridae</taxon>
        <taxon>Pentapetalae</taxon>
        <taxon>asterids</taxon>
        <taxon>campanulids</taxon>
        <taxon>Asterales</taxon>
        <taxon>Asteraceae</taxon>
        <taxon>Asteroideae</taxon>
        <taxon>Anthemideae</taxon>
        <taxon>Artemisiinae</taxon>
        <taxon>Artemisia</taxon>
    </lineage>
</organism>
<feature type="repeat" description="PPR" evidence="7">
    <location>
        <begin position="91"/>
        <end position="125"/>
    </location>
</feature>
<dbReference type="GO" id="GO:0009451">
    <property type="term" value="P:RNA modification"/>
    <property type="evidence" value="ECO:0007669"/>
    <property type="project" value="InterPro"/>
</dbReference>
<dbReference type="Proteomes" id="UP000245207">
    <property type="component" value="Unassembled WGS sequence"/>
</dbReference>
<dbReference type="PANTHER" id="PTHR24015">
    <property type="entry name" value="OS07G0578800 PROTEIN-RELATED"/>
    <property type="match status" value="1"/>
</dbReference>
<dbReference type="GO" id="GO:0003723">
    <property type="term" value="F:RNA binding"/>
    <property type="evidence" value="ECO:0007669"/>
    <property type="project" value="InterPro"/>
</dbReference>
<keyword evidence="3" id="KW-0150">Chloroplast</keyword>
<evidence type="ECO:0000259" key="8">
    <source>
        <dbReference type="Pfam" id="PF14432"/>
    </source>
</evidence>
<proteinExistence type="inferred from homology"/>
<keyword evidence="5" id="KW-0677">Repeat</keyword>
<comment type="caution">
    <text evidence="9">The sequence shown here is derived from an EMBL/GenBank/DDBJ whole genome shotgun (WGS) entry which is preliminary data.</text>
</comment>
<evidence type="ECO:0000256" key="4">
    <source>
        <dbReference type="ARBA" id="ARBA00022640"/>
    </source>
</evidence>
<sequence>MNSLSTTPSYSHIQQTLTPRVHIPPHIYKHPAAILLELCTSLQELHQIIPLIIKNNLYNQHLFQTKLVSLFVKYSSLHSASLVFENVENKNDALYHTMLKGYAQNDIFSNGFSFFCRMVEDGVQPVVYNFTYLLKGIGEMGDFELGRQVHGLMIVNGHEGDVYAMTCVMNMYAKCGLVDEAYKVFVRLSERDLISWNTIVAGYVKNGFGGKAVELVGRMVRDGLRPDQVTLVSVLPGVGHVGDLRVGKVIHGYVLRSGYEGHGNVATALVDMYLKCGSLSTGRVLFDKMSGRNVVSWNIMIDGYAQTGDYAEALMLFEKMLDKGFKPTGVTLMAALHACADSGDLARGQFVHRLVDELGLHTDVSVMNSLISMYCKCKRVDIAAEIFKNLKDKTRVSWNAMILGYAQNGQAINALNHFRLMKLKNIEADSFTMVSIISAVAELSILRQAKWIHGVVTRTCLDKNVFIKTALVDMYAKCGAITTARKLFDLKTERHVTTWNAMIDGYGTHGYGMEAIKLFSKMENGDIKPNNVTFLCIISACSHSGFVEEGKRFFSSMKKEYDIEPTMDHYGAMVDLLGRSGRLTEAWDFILNMPVKPQTNVVGAMLGACKIHKNVELGEMAAKKLFELNPSDGGYYVLLANIYASASMWDKVTDIRSKMEERGIRKTPGYSSVDLENEVHTFYSGSSWHYRSKEIYDFLETLIDRIKAAGYVPDNDSIHDAEDDLQEQVANCASTHSEKLAIAFGLLNTNPGTTIHIRKNLRVCGDCHNATKYISLVEQREIIVRDLHRFHHFKNGACSCGDYW</sequence>
<dbReference type="FunFam" id="1.25.40.10:FF:000366">
    <property type="entry name" value="Pentatricopeptide (PPR) repeat-containing protein"/>
    <property type="match status" value="1"/>
</dbReference>
<feature type="repeat" description="PPR" evidence="7">
    <location>
        <begin position="530"/>
        <end position="560"/>
    </location>
</feature>
<evidence type="ECO:0000256" key="5">
    <source>
        <dbReference type="ARBA" id="ARBA00022737"/>
    </source>
</evidence>
<dbReference type="InterPro" id="IPR002885">
    <property type="entry name" value="PPR_rpt"/>
</dbReference>
<keyword evidence="6" id="KW-0809">Transit peptide</keyword>
<dbReference type="Pfam" id="PF14432">
    <property type="entry name" value="DYW_deaminase"/>
    <property type="match status" value="1"/>
</dbReference>
<dbReference type="NCBIfam" id="TIGR00756">
    <property type="entry name" value="PPR"/>
    <property type="match status" value="5"/>
</dbReference>
<dbReference type="InterPro" id="IPR011990">
    <property type="entry name" value="TPR-like_helical_dom_sf"/>
</dbReference>
<dbReference type="GO" id="GO:0008270">
    <property type="term" value="F:zinc ion binding"/>
    <property type="evidence" value="ECO:0007669"/>
    <property type="project" value="InterPro"/>
</dbReference>
<dbReference type="InterPro" id="IPR032867">
    <property type="entry name" value="DYW_dom"/>
</dbReference>
<evidence type="ECO:0000256" key="3">
    <source>
        <dbReference type="ARBA" id="ARBA00022528"/>
    </source>
</evidence>
<dbReference type="PANTHER" id="PTHR24015:SF356">
    <property type="entry name" value="DYW DOMAIN-CONTAINING PROTEIN"/>
    <property type="match status" value="1"/>
</dbReference>
<dbReference type="Pfam" id="PF13041">
    <property type="entry name" value="PPR_2"/>
    <property type="match status" value="2"/>
</dbReference>
<feature type="domain" description="DYW" evidence="8">
    <location>
        <begin position="710"/>
        <end position="804"/>
    </location>
</feature>
<dbReference type="InterPro" id="IPR046960">
    <property type="entry name" value="PPR_At4g14850-like_plant"/>
</dbReference>
<dbReference type="Pfam" id="PF20431">
    <property type="entry name" value="E_motif"/>
    <property type="match status" value="1"/>
</dbReference>
<dbReference type="STRING" id="35608.A0A2U1NTN0"/>
<name>A0A2U1NTN0_ARTAN</name>
<dbReference type="Gene3D" id="1.25.40.10">
    <property type="entry name" value="Tetratricopeptide repeat domain"/>
    <property type="match status" value="5"/>
</dbReference>
<feature type="repeat" description="PPR" evidence="7">
    <location>
        <begin position="293"/>
        <end position="327"/>
    </location>
</feature>
<dbReference type="InterPro" id="IPR046848">
    <property type="entry name" value="E_motif"/>
</dbReference>
<keyword evidence="10" id="KW-1185">Reference proteome</keyword>
<protein>
    <submittedName>
        <fullName evidence="9">Pentatricopeptide repeat (PPR) superfamily protein</fullName>
    </submittedName>
</protein>
<evidence type="ECO:0000256" key="7">
    <source>
        <dbReference type="PROSITE-ProRule" id="PRU00708"/>
    </source>
</evidence>
<dbReference type="OrthoDB" id="185373at2759"/>
<dbReference type="Pfam" id="PF01535">
    <property type="entry name" value="PPR"/>
    <property type="match status" value="6"/>
</dbReference>
<gene>
    <name evidence="9" type="ORF">CTI12_AA230060</name>
</gene>
<dbReference type="FunFam" id="1.25.40.10:FF:000361">
    <property type="entry name" value="Pentatricopeptide repeat-containing protein chloroplastic"/>
    <property type="match status" value="1"/>
</dbReference>
<feature type="repeat" description="PPR" evidence="7">
    <location>
        <begin position="161"/>
        <end position="191"/>
    </location>
</feature>
<reference evidence="9 10" key="1">
    <citation type="journal article" date="2018" name="Mol. Plant">
        <title>The genome of Artemisia annua provides insight into the evolution of Asteraceae family and artemisinin biosynthesis.</title>
        <authorList>
            <person name="Shen Q."/>
            <person name="Zhang L."/>
            <person name="Liao Z."/>
            <person name="Wang S."/>
            <person name="Yan T."/>
            <person name="Shi P."/>
            <person name="Liu M."/>
            <person name="Fu X."/>
            <person name="Pan Q."/>
            <person name="Wang Y."/>
            <person name="Lv Z."/>
            <person name="Lu X."/>
            <person name="Zhang F."/>
            <person name="Jiang W."/>
            <person name="Ma Y."/>
            <person name="Chen M."/>
            <person name="Hao X."/>
            <person name="Li L."/>
            <person name="Tang Y."/>
            <person name="Lv G."/>
            <person name="Zhou Y."/>
            <person name="Sun X."/>
            <person name="Brodelius P.E."/>
            <person name="Rose J.K.C."/>
            <person name="Tang K."/>
        </authorList>
    </citation>
    <scope>NUCLEOTIDE SEQUENCE [LARGE SCALE GENOMIC DNA]</scope>
    <source>
        <strain evidence="10">cv. Huhao1</strain>
        <tissue evidence="9">Leaf</tissue>
    </source>
</reference>
<evidence type="ECO:0000313" key="10">
    <source>
        <dbReference type="Proteomes" id="UP000245207"/>
    </source>
</evidence>
<dbReference type="AlphaFoldDB" id="A0A2U1NTN0"/>
<feature type="repeat" description="PPR" evidence="7">
    <location>
        <begin position="495"/>
        <end position="529"/>
    </location>
</feature>
<evidence type="ECO:0000256" key="2">
    <source>
        <dbReference type="ARBA" id="ARBA00006643"/>
    </source>
</evidence>
<evidence type="ECO:0000256" key="1">
    <source>
        <dbReference type="ARBA" id="ARBA00004229"/>
    </source>
</evidence>
<keyword evidence="4" id="KW-0934">Plastid</keyword>
<dbReference type="EMBL" id="PKPP01002207">
    <property type="protein sequence ID" value="PWA76875.1"/>
    <property type="molecule type" value="Genomic_DNA"/>
</dbReference>
<dbReference type="PROSITE" id="PS51375">
    <property type="entry name" value="PPR"/>
    <property type="match status" value="7"/>
</dbReference>
<dbReference type="FunFam" id="1.25.40.10:FF:000031">
    <property type="entry name" value="Pentatricopeptide repeat-containing protein mitochondrial"/>
    <property type="match status" value="2"/>
</dbReference>
<evidence type="ECO:0000256" key="6">
    <source>
        <dbReference type="ARBA" id="ARBA00022946"/>
    </source>
</evidence>
<comment type="subcellular location">
    <subcellularLocation>
        <location evidence="1">Plastid</location>
        <location evidence="1">Chloroplast</location>
    </subcellularLocation>
</comment>